<dbReference type="InterPro" id="IPR050951">
    <property type="entry name" value="Retrovirus_Pol_polyprotein"/>
</dbReference>
<keyword evidence="1" id="KW-0511">Multifunctional enzyme</keyword>
<dbReference type="RefSeq" id="XP_009168455.1">
    <property type="nucleotide sequence ID" value="XM_009170191.1"/>
</dbReference>
<sequence>MLSSDMLLTHYDPKLPITVVADASNCGVVAVILHAFPDGSEKAIMHASKSLASAEQRYGQIEKEALALGQHRLPETLVSDNGSQFLSSCFQEFCRENTIPHVRSPPHNPQYNGQAERFVDTFKRALLKSRGEGTPFEALQRFLLVYRTTPNESVEDRKSPTEALMGRKLRTTNSAMCPAPMARSRPEVNTNPNQFQIGGSVFVYLDRHKNQLSLRHLLEPPASQSDLPLDILLDT</sequence>
<dbReference type="InterPro" id="IPR001584">
    <property type="entry name" value="Integrase_cat-core"/>
</dbReference>
<dbReference type="KEGG" id="ovi:T265_05236"/>
<dbReference type="SUPFAM" id="SSF53098">
    <property type="entry name" value="Ribonuclease H-like"/>
    <property type="match status" value="1"/>
</dbReference>
<evidence type="ECO:0000313" key="3">
    <source>
        <dbReference type="EMBL" id="KER27817.1"/>
    </source>
</evidence>
<proteinExistence type="predicted"/>
<gene>
    <name evidence="3" type="ORF">T265_05236</name>
</gene>
<protein>
    <recommendedName>
        <fullName evidence="2">Integrase catalytic domain-containing protein</fullName>
    </recommendedName>
</protein>
<dbReference type="STRING" id="6198.A0A074ZPS8"/>
<keyword evidence="4" id="KW-1185">Reference proteome</keyword>
<dbReference type="PANTHER" id="PTHR37984">
    <property type="entry name" value="PROTEIN CBG26694"/>
    <property type="match status" value="1"/>
</dbReference>
<dbReference type="GO" id="GO:0003676">
    <property type="term" value="F:nucleic acid binding"/>
    <property type="evidence" value="ECO:0007669"/>
    <property type="project" value="InterPro"/>
</dbReference>
<feature type="domain" description="Integrase catalytic" evidence="2">
    <location>
        <begin position="12"/>
        <end position="168"/>
    </location>
</feature>
<dbReference type="InterPro" id="IPR043502">
    <property type="entry name" value="DNA/RNA_pol_sf"/>
</dbReference>
<accession>A0A074ZPS8</accession>
<organism evidence="3 4">
    <name type="scientific">Opisthorchis viverrini</name>
    <name type="common">Southeast Asian liver fluke</name>
    <dbReference type="NCBI Taxonomy" id="6198"/>
    <lineage>
        <taxon>Eukaryota</taxon>
        <taxon>Metazoa</taxon>
        <taxon>Spiralia</taxon>
        <taxon>Lophotrochozoa</taxon>
        <taxon>Platyhelminthes</taxon>
        <taxon>Trematoda</taxon>
        <taxon>Digenea</taxon>
        <taxon>Opisthorchiida</taxon>
        <taxon>Opisthorchiata</taxon>
        <taxon>Opisthorchiidae</taxon>
        <taxon>Opisthorchis</taxon>
    </lineage>
</organism>
<evidence type="ECO:0000313" key="4">
    <source>
        <dbReference type="Proteomes" id="UP000054324"/>
    </source>
</evidence>
<evidence type="ECO:0000256" key="1">
    <source>
        <dbReference type="ARBA" id="ARBA00023268"/>
    </source>
</evidence>
<dbReference type="EMBL" id="KL596714">
    <property type="protein sequence ID" value="KER27817.1"/>
    <property type="molecule type" value="Genomic_DNA"/>
</dbReference>
<dbReference type="SUPFAM" id="SSF56672">
    <property type="entry name" value="DNA/RNA polymerases"/>
    <property type="match status" value="1"/>
</dbReference>
<reference evidence="3 4" key="1">
    <citation type="submission" date="2013-11" db="EMBL/GenBank/DDBJ databases">
        <title>Opisthorchis viverrini - life in the bile duct.</title>
        <authorList>
            <person name="Young N.D."/>
            <person name="Nagarajan N."/>
            <person name="Lin S.J."/>
            <person name="Korhonen P.K."/>
            <person name="Jex A.R."/>
            <person name="Hall R.S."/>
            <person name="Safavi-Hemami H."/>
            <person name="Kaewkong W."/>
            <person name="Bertrand D."/>
            <person name="Gao S."/>
            <person name="Seet Q."/>
            <person name="Wongkham S."/>
            <person name="Teh B.T."/>
            <person name="Wongkham C."/>
            <person name="Intapan P.M."/>
            <person name="Maleewong W."/>
            <person name="Yang X."/>
            <person name="Hu M."/>
            <person name="Wang Z."/>
            <person name="Hofmann A."/>
            <person name="Sternberg P.W."/>
            <person name="Tan P."/>
            <person name="Wang J."/>
            <person name="Gasser R.B."/>
        </authorList>
    </citation>
    <scope>NUCLEOTIDE SEQUENCE [LARGE SCALE GENOMIC DNA]</scope>
</reference>
<evidence type="ECO:0000259" key="2">
    <source>
        <dbReference type="PROSITE" id="PS50994"/>
    </source>
</evidence>
<dbReference type="InterPro" id="IPR041577">
    <property type="entry name" value="RT_RNaseH_2"/>
</dbReference>
<dbReference type="GeneID" id="20319418"/>
<dbReference type="OrthoDB" id="7758825at2759"/>
<dbReference type="GO" id="GO:0003824">
    <property type="term" value="F:catalytic activity"/>
    <property type="evidence" value="ECO:0007669"/>
    <property type="project" value="UniProtKB-KW"/>
</dbReference>
<dbReference type="Gene3D" id="3.30.420.10">
    <property type="entry name" value="Ribonuclease H-like superfamily/Ribonuclease H"/>
    <property type="match status" value="1"/>
</dbReference>
<dbReference type="PROSITE" id="PS50994">
    <property type="entry name" value="INTEGRASE"/>
    <property type="match status" value="1"/>
</dbReference>
<dbReference type="PANTHER" id="PTHR37984:SF5">
    <property type="entry name" value="PROTEIN NYNRIN-LIKE"/>
    <property type="match status" value="1"/>
</dbReference>
<dbReference type="AlphaFoldDB" id="A0A074ZPS8"/>
<dbReference type="Proteomes" id="UP000054324">
    <property type="component" value="Unassembled WGS sequence"/>
</dbReference>
<dbReference type="CTD" id="20319418"/>
<dbReference type="InterPro" id="IPR012337">
    <property type="entry name" value="RNaseH-like_sf"/>
</dbReference>
<dbReference type="GO" id="GO:0015074">
    <property type="term" value="P:DNA integration"/>
    <property type="evidence" value="ECO:0007669"/>
    <property type="project" value="InterPro"/>
</dbReference>
<name>A0A074ZPS8_OPIVI</name>
<dbReference type="Pfam" id="PF17919">
    <property type="entry name" value="RT_RNaseH_2"/>
    <property type="match status" value="1"/>
</dbReference>
<dbReference type="InterPro" id="IPR036397">
    <property type="entry name" value="RNaseH_sf"/>
</dbReference>